<accession>W6UII1</accession>
<proteinExistence type="predicted"/>
<dbReference type="RefSeq" id="XP_024352102.1">
    <property type="nucleotide sequence ID" value="XM_024493401.1"/>
</dbReference>
<dbReference type="KEGG" id="egl:EGR_04152"/>
<evidence type="ECO:0000313" key="2">
    <source>
        <dbReference type="Proteomes" id="UP000019149"/>
    </source>
</evidence>
<comment type="caution">
    <text evidence="1">The sequence shown here is derived from an EMBL/GenBank/DDBJ whole genome shotgun (WGS) entry which is preliminary data.</text>
</comment>
<protein>
    <submittedName>
        <fullName evidence="1">Uncharacterized protein</fullName>
    </submittedName>
</protein>
<dbReference type="GeneID" id="36339867"/>
<dbReference type="EMBL" id="APAU02000025">
    <property type="protein sequence ID" value="EUB60906.1"/>
    <property type="molecule type" value="Genomic_DNA"/>
</dbReference>
<reference evidence="1 2" key="1">
    <citation type="journal article" date="2013" name="Nat. Genet.">
        <title>The genome of the hydatid tapeworm Echinococcus granulosus.</title>
        <authorList>
            <person name="Zheng H."/>
            <person name="Zhang W."/>
            <person name="Zhang L."/>
            <person name="Zhang Z."/>
            <person name="Li J."/>
            <person name="Lu G."/>
            <person name="Zhu Y."/>
            <person name="Wang Y."/>
            <person name="Huang Y."/>
            <person name="Liu J."/>
            <person name="Kang H."/>
            <person name="Chen J."/>
            <person name="Wang L."/>
            <person name="Chen A."/>
            <person name="Yu S."/>
            <person name="Gao Z."/>
            <person name="Jin L."/>
            <person name="Gu W."/>
            <person name="Wang Z."/>
            <person name="Zhao L."/>
            <person name="Shi B."/>
            <person name="Wen H."/>
            <person name="Lin R."/>
            <person name="Jones M.K."/>
            <person name="Brejova B."/>
            <person name="Vinar T."/>
            <person name="Zhao G."/>
            <person name="McManus D.P."/>
            <person name="Chen Z."/>
            <person name="Zhou Y."/>
            <person name="Wang S."/>
        </authorList>
    </citation>
    <scope>NUCLEOTIDE SEQUENCE [LARGE SCALE GENOMIC DNA]</scope>
</reference>
<dbReference type="Proteomes" id="UP000019149">
    <property type="component" value="Unassembled WGS sequence"/>
</dbReference>
<dbReference type="CTD" id="36339867"/>
<evidence type="ECO:0000313" key="1">
    <source>
        <dbReference type="EMBL" id="EUB60906.1"/>
    </source>
</evidence>
<organism evidence="1 2">
    <name type="scientific">Echinococcus granulosus</name>
    <name type="common">Hydatid tapeworm</name>
    <dbReference type="NCBI Taxonomy" id="6210"/>
    <lineage>
        <taxon>Eukaryota</taxon>
        <taxon>Metazoa</taxon>
        <taxon>Spiralia</taxon>
        <taxon>Lophotrochozoa</taxon>
        <taxon>Platyhelminthes</taxon>
        <taxon>Cestoda</taxon>
        <taxon>Eucestoda</taxon>
        <taxon>Cyclophyllidea</taxon>
        <taxon>Taeniidae</taxon>
        <taxon>Echinococcus</taxon>
        <taxon>Echinococcus granulosus group</taxon>
    </lineage>
</organism>
<keyword evidence="2" id="KW-1185">Reference proteome</keyword>
<dbReference type="AlphaFoldDB" id="W6UII1"/>
<name>W6UII1_ECHGR</name>
<gene>
    <name evidence="1" type="ORF">EGR_04152</name>
</gene>
<sequence length="74" mass="8452">MLSRLDGPKLNNSILCTPMENCDSCLANSNIVKCRKKERKKERTIQHGNKLKKGQVYIHKLEVSSLQDVNDVHC</sequence>